<organism evidence="1 2">
    <name type="scientific">Corynebacterium durum F0235</name>
    <dbReference type="NCBI Taxonomy" id="1035195"/>
    <lineage>
        <taxon>Bacteria</taxon>
        <taxon>Bacillati</taxon>
        <taxon>Actinomycetota</taxon>
        <taxon>Actinomycetes</taxon>
        <taxon>Mycobacteriales</taxon>
        <taxon>Corynebacteriaceae</taxon>
        <taxon>Corynebacterium</taxon>
    </lineage>
</organism>
<gene>
    <name evidence="1" type="ORF">HMPREF9997_01935</name>
</gene>
<protein>
    <submittedName>
        <fullName evidence="1">Uncharacterized protein</fullName>
    </submittedName>
</protein>
<evidence type="ECO:0000313" key="1">
    <source>
        <dbReference type="EMBL" id="EKX89464.1"/>
    </source>
</evidence>
<dbReference type="EMBL" id="AMEM01000024">
    <property type="protein sequence ID" value="EKX89464.1"/>
    <property type="molecule type" value="Genomic_DNA"/>
</dbReference>
<sequence>MLRILAKTLSQKSQKLWVKLLDRLGDLWCSIQTTNCRSHIR</sequence>
<keyword evidence="2" id="KW-1185">Reference proteome</keyword>
<dbReference type="STRING" id="1035195.HMPREF9997_01935"/>
<reference evidence="1 2" key="1">
    <citation type="submission" date="2012-05" db="EMBL/GenBank/DDBJ databases">
        <authorList>
            <person name="Weinstock G."/>
            <person name="Sodergren E."/>
            <person name="Lobos E.A."/>
            <person name="Fulton L."/>
            <person name="Fulton R."/>
            <person name="Courtney L."/>
            <person name="Fronick C."/>
            <person name="O'Laughlin M."/>
            <person name="Godfrey J."/>
            <person name="Wilson R.M."/>
            <person name="Miner T."/>
            <person name="Farmer C."/>
            <person name="Delehaunty K."/>
            <person name="Cordes M."/>
            <person name="Minx P."/>
            <person name="Tomlinson C."/>
            <person name="Chen J."/>
            <person name="Wollam A."/>
            <person name="Pepin K.H."/>
            <person name="Bhonagiri V."/>
            <person name="Zhang X."/>
            <person name="Suruliraj S."/>
            <person name="Warren W."/>
            <person name="Mitreva M."/>
            <person name="Mardis E.R."/>
            <person name="Wilson R.K."/>
        </authorList>
    </citation>
    <scope>NUCLEOTIDE SEQUENCE [LARGE SCALE GENOMIC DNA]</scope>
    <source>
        <strain evidence="1 2">F0235</strain>
    </source>
</reference>
<dbReference type="AlphaFoldDB" id="L1MET3"/>
<dbReference type="Proteomes" id="UP000010445">
    <property type="component" value="Unassembled WGS sequence"/>
</dbReference>
<accession>L1MET3</accession>
<proteinExistence type="predicted"/>
<name>L1MET3_9CORY</name>
<dbReference type="HOGENOM" id="CLU_3268673_0_0_11"/>
<comment type="caution">
    <text evidence="1">The sequence shown here is derived from an EMBL/GenBank/DDBJ whole genome shotgun (WGS) entry which is preliminary data.</text>
</comment>
<evidence type="ECO:0000313" key="2">
    <source>
        <dbReference type="Proteomes" id="UP000010445"/>
    </source>
</evidence>